<gene>
    <name evidence="4" type="ORF">GCM10019016_058560</name>
</gene>
<dbReference type="InterPro" id="IPR008978">
    <property type="entry name" value="HSP20-like_chaperone"/>
</dbReference>
<proteinExistence type="inferred from homology"/>
<sequence length="389" mass="41290">MRTLLITGPGGSGRTTVAAATARAAAREGARTLLLGTDRTDTLGAVLGTPVGSEPVEAAPGLTARRLDADADLRADLVALQDRASSALDLLGARRLDPEELTPLPGAGELALLRALRDAALPGAYDLLVVDLPATPRALALLALPEELRRYLRRLLPPERQAARALRPVLGRLAGVPLPAEWLYETAARLDLQLAAAEAVLADRDTAVRLVAEPGPAGADAVRTATLGLALRGLRADALVATRVLPEGAGHGWLAGPVAQQRKALEEWRETYDVHPVAHLGRDPRGADDLAALAVPGAGTGPSAVEWPVTDSRADDGVLVWHIPLPGARREELDLIRRGDELVVTAGPFRRIVPLPSALRRCTVDGAALREGELRVRFRPDPRLWPRTR</sequence>
<dbReference type="Gene3D" id="2.60.40.790">
    <property type="match status" value="1"/>
</dbReference>
<organism evidence="4 5">
    <name type="scientific">Streptomyces prasinosporus</name>
    <dbReference type="NCBI Taxonomy" id="68256"/>
    <lineage>
        <taxon>Bacteria</taxon>
        <taxon>Bacillati</taxon>
        <taxon>Actinomycetota</taxon>
        <taxon>Actinomycetes</taxon>
        <taxon>Kitasatosporales</taxon>
        <taxon>Streptomycetaceae</taxon>
        <taxon>Streptomyces</taxon>
        <taxon>Streptomyces albogriseolus group</taxon>
    </lineage>
</organism>
<dbReference type="RefSeq" id="WP_345579124.1">
    <property type="nucleotide sequence ID" value="NZ_BAAAXF010000038.1"/>
</dbReference>
<dbReference type="Pfam" id="PF17886">
    <property type="entry name" value="ArsA_HSP20"/>
    <property type="match status" value="1"/>
</dbReference>
<comment type="similarity">
    <text evidence="1">Belongs to the arsA ATPase family.</text>
</comment>
<dbReference type="EMBL" id="BAAAXF010000038">
    <property type="protein sequence ID" value="GAA3498753.1"/>
    <property type="molecule type" value="Genomic_DNA"/>
</dbReference>
<dbReference type="InterPro" id="IPR025723">
    <property type="entry name" value="ArsA/GET3_ATPase-like"/>
</dbReference>
<evidence type="ECO:0000313" key="5">
    <source>
        <dbReference type="Proteomes" id="UP001501455"/>
    </source>
</evidence>
<comment type="caution">
    <text evidence="4">The sequence shown here is derived from an EMBL/GenBank/DDBJ whole genome shotgun (WGS) entry which is preliminary data.</text>
</comment>
<dbReference type="CDD" id="cd06464">
    <property type="entry name" value="ACD_sHsps-like"/>
    <property type="match status" value="1"/>
</dbReference>
<dbReference type="PANTHER" id="PTHR10803">
    <property type="entry name" value="ARSENICAL PUMP-DRIVING ATPASE ARSENITE-TRANSLOCATING ATPASE"/>
    <property type="match status" value="1"/>
</dbReference>
<feature type="domain" description="ArsA/GET3 Anion-transporting ATPase-like" evidence="2">
    <location>
        <begin position="1"/>
        <end position="280"/>
    </location>
</feature>
<dbReference type="InterPro" id="IPR016300">
    <property type="entry name" value="ATPase_ArsA/GET3"/>
</dbReference>
<dbReference type="InterPro" id="IPR040612">
    <property type="entry name" value="ArsA_HSP20-like"/>
</dbReference>
<dbReference type="PANTHER" id="PTHR10803:SF3">
    <property type="entry name" value="ATPASE GET3"/>
    <property type="match status" value="1"/>
</dbReference>
<accession>A0ABP6TTU4</accession>
<dbReference type="Gene3D" id="3.40.50.300">
    <property type="entry name" value="P-loop containing nucleotide triphosphate hydrolases"/>
    <property type="match status" value="1"/>
</dbReference>
<protein>
    <submittedName>
        <fullName evidence="4">ArsA-related P-loop ATPase</fullName>
    </submittedName>
</protein>
<evidence type="ECO:0000259" key="2">
    <source>
        <dbReference type="Pfam" id="PF02374"/>
    </source>
</evidence>
<name>A0ABP6TTU4_9ACTN</name>
<dbReference type="Pfam" id="PF02374">
    <property type="entry name" value="ArsA_ATPase"/>
    <property type="match status" value="1"/>
</dbReference>
<reference evidence="5" key="1">
    <citation type="journal article" date="2019" name="Int. J. Syst. Evol. Microbiol.">
        <title>The Global Catalogue of Microorganisms (GCM) 10K type strain sequencing project: providing services to taxonomists for standard genome sequencing and annotation.</title>
        <authorList>
            <consortium name="The Broad Institute Genomics Platform"/>
            <consortium name="The Broad Institute Genome Sequencing Center for Infectious Disease"/>
            <person name="Wu L."/>
            <person name="Ma J."/>
        </authorList>
    </citation>
    <scope>NUCLEOTIDE SEQUENCE [LARGE SCALE GENOMIC DNA]</scope>
    <source>
        <strain evidence="5">JCM 4816</strain>
    </source>
</reference>
<dbReference type="SUPFAM" id="SSF49764">
    <property type="entry name" value="HSP20-like chaperones"/>
    <property type="match status" value="1"/>
</dbReference>
<feature type="domain" description="ArsA HSP20-like" evidence="3">
    <location>
        <begin position="317"/>
        <end position="378"/>
    </location>
</feature>
<dbReference type="Proteomes" id="UP001501455">
    <property type="component" value="Unassembled WGS sequence"/>
</dbReference>
<keyword evidence="5" id="KW-1185">Reference proteome</keyword>
<dbReference type="InterPro" id="IPR027417">
    <property type="entry name" value="P-loop_NTPase"/>
</dbReference>
<evidence type="ECO:0000313" key="4">
    <source>
        <dbReference type="EMBL" id="GAA3498753.1"/>
    </source>
</evidence>
<evidence type="ECO:0000256" key="1">
    <source>
        <dbReference type="ARBA" id="ARBA00011040"/>
    </source>
</evidence>
<dbReference type="SUPFAM" id="SSF52540">
    <property type="entry name" value="P-loop containing nucleoside triphosphate hydrolases"/>
    <property type="match status" value="1"/>
</dbReference>
<evidence type="ECO:0000259" key="3">
    <source>
        <dbReference type="Pfam" id="PF17886"/>
    </source>
</evidence>